<feature type="domain" description="dUTPase-like" evidence="5">
    <location>
        <begin position="6"/>
        <end position="124"/>
    </location>
</feature>
<evidence type="ECO:0000313" key="7">
    <source>
        <dbReference type="RefSeq" id="XP_012886473.1"/>
    </source>
</evidence>
<reference evidence="7" key="1">
    <citation type="submission" date="2025-08" db="UniProtKB">
        <authorList>
            <consortium name="RefSeq"/>
        </authorList>
    </citation>
    <scope>IDENTIFICATION</scope>
    <source>
        <tissue evidence="7">Kidney</tissue>
    </source>
</reference>
<dbReference type="InterPro" id="IPR033704">
    <property type="entry name" value="dUTPase_trimeric"/>
</dbReference>
<dbReference type="InterPro" id="IPR051592">
    <property type="entry name" value="HERV-K_Pro_peptidase_A2"/>
</dbReference>
<dbReference type="GeneID" id="105996803"/>
<gene>
    <name evidence="7" type="primary">LOC105996803</name>
</gene>
<dbReference type="GO" id="GO:0004190">
    <property type="term" value="F:aspartic-type endopeptidase activity"/>
    <property type="evidence" value="ECO:0007669"/>
    <property type="project" value="UniProtKB-KW"/>
</dbReference>
<evidence type="ECO:0000256" key="3">
    <source>
        <dbReference type="ARBA" id="ARBA00022801"/>
    </source>
</evidence>
<dbReference type="Proteomes" id="UP000081671">
    <property type="component" value="Unplaced"/>
</dbReference>
<evidence type="ECO:0000313" key="6">
    <source>
        <dbReference type="Proteomes" id="UP000081671"/>
    </source>
</evidence>
<dbReference type="PANTHER" id="PTHR19422">
    <property type="entry name" value="GAG RETROVIRAL POLYPROTEIN"/>
    <property type="match status" value="1"/>
</dbReference>
<dbReference type="InterPro" id="IPR036157">
    <property type="entry name" value="dUTPase-like_sf"/>
</dbReference>
<dbReference type="InParanoid" id="A0A1S3GCA8"/>
<proteinExistence type="predicted"/>
<protein>
    <submittedName>
        <fullName evidence="7">Endogenous retrovirus group K member 9 Pol protein-like</fullName>
    </submittedName>
</protein>
<evidence type="ECO:0000256" key="1">
    <source>
        <dbReference type="ARBA" id="ARBA00022670"/>
    </source>
</evidence>
<dbReference type="SUPFAM" id="SSF51283">
    <property type="entry name" value="dUTPase-like"/>
    <property type="match status" value="1"/>
</dbReference>
<dbReference type="Gene3D" id="2.70.40.10">
    <property type="match status" value="1"/>
</dbReference>
<evidence type="ECO:0000256" key="2">
    <source>
        <dbReference type="ARBA" id="ARBA00022750"/>
    </source>
</evidence>
<evidence type="ECO:0000256" key="4">
    <source>
        <dbReference type="SAM" id="MobiDB-lite"/>
    </source>
</evidence>
<keyword evidence="2" id="KW-0064">Aspartyl protease</keyword>
<dbReference type="OrthoDB" id="9900537at2759"/>
<dbReference type="GO" id="GO:0006508">
    <property type="term" value="P:proteolysis"/>
    <property type="evidence" value="ECO:0007669"/>
    <property type="project" value="UniProtKB-KW"/>
</dbReference>
<accession>A0A1S3GCA8</accession>
<evidence type="ECO:0000259" key="5">
    <source>
        <dbReference type="Pfam" id="PF00692"/>
    </source>
</evidence>
<organism evidence="6 7">
    <name type="scientific">Dipodomys ordii</name>
    <name type="common">Ord's kangaroo rat</name>
    <dbReference type="NCBI Taxonomy" id="10020"/>
    <lineage>
        <taxon>Eukaryota</taxon>
        <taxon>Metazoa</taxon>
        <taxon>Chordata</taxon>
        <taxon>Craniata</taxon>
        <taxon>Vertebrata</taxon>
        <taxon>Euteleostomi</taxon>
        <taxon>Mammalia</taxon>
        <taxon>Eutheria</taxon>
        <taxon>Euarchontoglires</taxon>
        <taxon>Glires</taxon>
        <taxon>Rodentia</taxon>
        <taxon>Castorimorpha</taxon>
        <taxon>Heteromyidae</taxon>
        <taxon>Dipodomyinae</taxon>
        <taxon>Dipodomys</taxon>
    </lineage>
</organism>
<keyword evidence="6" id="KW-1185">Reference proteome</keyword>
<dbReference type="InterPro" id="IPR029054">
    <property type="entry name" value="dUTPase-like"/>
</dbReference>
<dbReference type="RefSeq" id="XP_012886473.1">
    <property type="nucleotide sequence ID" value="XM_013031019.1"/>
</dbReference>
<dbReference type="KEGG" id="dord:105996803"/>
<dbReference type="Pfam" id="PF00692">
    <property type="entry name" value="dUTPase"/>
    <property type="match status" value="1"/>
</dbReference>
<name>A0A1S3GCA8_DIPOR</name>
<dbReference type="AlphaFoldDB" id="A0A1S3GCA8"/>
<feature type="region of interest" description="Disordered" evidence="4">
    <location>
        <begin position="106"/>
        <end position="127"/>
    </location>
</feature>
<keyword evidence="3" id="KW-0378">Hydrolase</keyword>
<dbReference type="PANTHER" id="PTHR19422:SF123">
    <property type="entry name" value="RT1 CLASS I, LOCUS CE15"/>
    <property type="match status" value="1"/>
</dbReference>
<dbReference type="CDD" id="cd07557">
    <property type="entry name" value="trimeric_dUTPase"/>
    <property type="match status" value="1"/>
</dbReference>
<keyword evidence="1" id="KW-0645">Protease</keyword>
<sequence>MFASLQWATPGSAGLDLCAATNTVLDSIQGPQIISTGTLGPPPSHMCALILGRASATLQGVQVFPGIIDNDYTGEIKILAMAINGITVIPAGTRLAQLILLPLKSGGSSTAQTTPRGTASLGSSDAY</sequence>